<dbReference type="PANTHER" id="PTHR11860:SF87">
    <property type="entry name" value="CMRF35-LIKE MOLECULE 8"/>
    <property type="match status" value="1"/>
</dbReference>
<evidence type="ECO:0000313" key="7">
    <source>
        <dbReference type="Proteomes" id="UP000594220"/>
    </source>
</evidence>
<name>A0A7M4DVC0_CROPO</name>
<evidence type="ECO:0000256" key="3">
    <source>
        <dbReference type="ARBA" id="ARBA00023136"/>
    </source>
</evidence>
<dbReference type="OMA" id="NEGHYGE"/>
<dbReference type="GO" id="GO:0005886">
    <property type="term" value="C:plasma membrane"/>
    <property type="evidence" value="ECO:0007669"/>
    <property type="project" value="TreeGrafter"/>
</dbReference>
<sequence length="150" mass="17032">MLCWYQVSIARVINSLVCVFSPTGMPGLTGEKEVSAVVGAPLTLTCSYPCKYYSFQKFWCKWNNTSCQPLISYEQNQTGRVVDCNQDNRTFSLKFDHVAQTDQGWYWCGVSRNGHYGETLAVNVQVRGGELYYRFLNKKTRGAKEGKKGK</sequence>
<feature type="chain" id="PRO_5029736021" description="Ig-like domain-containing protein" evidence="4">
    <location>
        <begin position="16"/>
        <end position="150"/>
    </location>
</feature>
<reference evidence="6" key="2">
    <citation type="submission" date="2025-09" db="UniProtKB">
        <authorList>
            <consortium name="Ensembl"/>
        </authorList>
    </citation>
    <scope>IDENTIFICATION</scope>
</reference>
<dbReference type="InterPro" id="IPR036179">
    <property type="entry name" value="Ig-like_dom_sf"/>
</dbReference>
<keyword evidence="7" id="KW-1185">Reference proteome</keyword>
<evidence type="ECO:0000256" key="4">
    <source>
        <dbReference type="SAM" id="SignalP"/>
    </source>
</evidence>
<dbReference type="Pfam" id="PF07686">
    <property type="entry name" value="V-set"/>
    <property type="match status" value="1"/>
</dbReference>
<evidence type="ECO:0000313" key="6">
    <source>
        <dbReference type="Ensembl" id="ENSCPRP00005000382.1"/>
    </source>
</evidence>
<proteinExistence type="predicted"/>
<dbReference type="PANTHER" id="PTHR11860">
    <property type="entry name" value="POLYMERIC-IMMUNOGLOBULIN RECEPTOR"/>
    <property type="match status" value="1"/>
</dbReference>
<evidence type="ECO:0000256" key="2">
    <source>
        <dbReference type="ARBA" id="ARBA00022692"/>
    </source>
</evidence>
<reference evidence="6" key="1">
    <citation type="submission" date="2025-08" db="UniProtKB">
        <authorList>
            <consortium name="Ensembl"/>
        </authorList>
    </citation>
    <scope>IDENTIFICATION</scope>
</reference>
<dbReference type="InterPro" id="IPR003599">
    <property type="entry name" value="Ig_sub"/>
</dbReference>
<dbReference type="InterPro" id="IPR007110">
    <property type="entry name" value="Ig-like_dom"/>
</dbReference>
<protein>
    <recommendedName>
        <fullName evidence="5">Ig-like domain-containing protein</fullName>
    </recommendedName>
</protein>
<dbReference type="GeneTree" id="ENSGT01040000244478"/>
<evidence type="ECO:0000256" key="1">
    <source>
        <dbReference type="ARBA" id="ARBA00004370"/>
    </source>
</evidence>
<keyword evidence="2" id="KW-0812">Transmembrane</keyword>
<dbReference type="GO" id="GO:0004888">
    <property type="term" value="F:transmembrane signaling receptor activity"/>
    <property type="evidence" value="ECO:0007669"/>
    <property type="project" value="TreeGrafter"/>
</dbReference>
<feature type="signal peptide" evidence="4">
    <location>
        <begin position="1"/>
        <end position="15"/>
    </location>
</feature>
<dbReference type="Ensembl" id="ENSCPRT00005000466.1">
    <property type="protein sequence ID" value="ENSCPRP00005000382.1"/>
    <property type="gene ID" value="ENSCPRG00005000325.1"/>
</dbReference>
<dbReference type="SUPFAM" id="SSF48726">
    <property type="entry name" value="Immunoglobulin"/>
    <property type="match status" value="1"/>
</dbReference>
<dbReference type="AlphaFoldDB" id="A0A7M4DVC0"/>
<accession>A0A7M4DVC0</accession>
<feature type="domain" description="Ig-like" evidence="5">
    <location>
        <begin position="26"/>
        <end position="125"/>
    </location>
</feature>
<dbReference type="SMART" id="SM00409">
    <property type="entry name" value="IG"/>
    <property type="match status" value="1"/>
</dbReference>
<evidence type="ECO:0000259" key="5">
    <source>
        <dbReference type="PROSITE" id="PS50835"/>
    </source>
</evidence>
<dbReference type="Gene3D" id="2.60.40.10">
    <property type="entry name" value="Immunoglobulins"/>
    <property type="match status" value="1"/>
</dbReference>
<keyword evidence="3" id="KW-0472">Membrane</keyword>
<dbReference type="CDD" id="cd05716">
    <property type="entry name" value="IgV_pIgR_like"/>
    <property type="match status" value="1"/>
</dbReference>
<keyword evidence="4" id="KW-0732">Signal</keyword>
<comment type="subcellular location">
    <subcellularLocation>
        <location evidence="1">Membrane</location>
    </subcellularLocation>
</comment>
<dbReference type="InterPro" id="IPR013783">
    <property type="entry name" value="Ig-like_fold"/>
</dbReference>
<dbReference type="Proteomes" id="UP000594220">
    <property type="component" value="Unplaced"/>
</dbReference>
<dbReference type="InterPro" id="IPR050671">
    <property type="entry name" value="CD300_family_receptors"/>
</dbReference>
<dbReference type="InterPro" id="IPR013106">
    <property type="entry name" value="Ig_V-set"/>
</dbReference>
<organism evidence="6 7">
    <name type="scientific">Crocodylus porosus</name>
    <name type="common">Saltwater crocodile</name>
    <name type="synonym">Estuarine crocodile</name>
    <dbReference type="NCBI Taxonomy" id="8502"/>
    <lineage>
        <taxon>Eukaryota</taxon>
        <taxon>Metazoa</taxon>
        <taxon>Chordata</taxon>
        <taxon>Craniata</taxon>
        <taxon>Vertebrata</taxon>
        <taxon>Euteleostomi</taxon>
        <taxon>Archelosauria</taxon>
        <taxon>Archosauria</taxon>
        <taxon>Crocodylia</taxon>
        <taxon>Longirostres</taxon>
        <taxon>Crocodylidae</taxon>
        <taxon>Crocodylus</taxon>
    </lineage>
</organism>
<dbReference type="PROSITE" id="PS50835">
    <property type="entry name" value="IG_LIKE"/>
    <property type="match status" value="1"/>
</dbReference>